<dbReference type="GO" id="GO:0005730">
    <property type="term" value="C:nucleolus"/>
    <property type="evidence" value="ECO:0007669"/>
    <property type="project" value="UniProtKB-SubCell"/>
</dbReference>
<evidence type="ECO:0000259" key="8">
    <source>
        <dbReference type="PROSITE" id="PS50833"/>
    </source>
</evidence>
<keyword evidence="6" id="KW-0539">Nucleus</keyword>
<dbReference type="GO" id="GO:0019843">
    <property type="term" value="F:rRNA binding"/>
    <property type="evidence" value="ECO:0007669"/>
    <property type="project" value="InterPro"/>
</dbReference>
<organism evidence="9 10">
    <name type="scientific">Mizuhopecten yessoensis</name>
    <name type="common">Japanese scallop</name>
    <name type="synonym">Patinopecten yessoensis</name>
    <dbReference type="NCBI Taxonomy" id="6573"/>
    <lineage>
        <taxon>Eukaryota</taxon>
        <taxon>Metazoa</taxon>
        <taxon>Spiralia</taxon>
        <taxon>Lophotrochozoa</taxon>
        <taxon>Mollusca</taxon>
        <taxon>Bivalvia</taxon>
        <taxon>Autobranchia</taxon>
        <taxon>Pteriomorphia</taxon>
        <taxon>Pectinida</taxon>
        <taxon>Pectinoidea</taxon>
        <taxon>Pectinidae</taxon>
        <taxon>Mizuhopecten</taxon>
    </lineage>
</organism>
<dbReference type="SMART" id="SM00879">
    <property type="entry name" value="Brix"/>
    <property type="match status" value="1"/>
</dbReference>
<sequence>MAKRKRVIESTHVRDGKRKVVEETVVLPPVISSDEPPKKQPKWTNRERVLVFSSRGISYRARYLMNDLRALMPHSKQESKMAKKDQLYVINEICEMKNCGKCLYFEAKKKQDLYMWISNCPSGPSGKFLVENVHTMNELKMTGNCLKGSRPLLSFDPMFDQEPHWSLLKELFVQTFGTPNFHPKSQPFFDHVFTFSIVDNRIWFRNYQILEEDGSLAEIGPRFVLNPIRVFAGSFGGTTLYENPKYRSPNELRREVHKRFAQKYVSRVQAKKSLEERKPDEPYKRDPTDDVFLTIRPEDTTGKAKNTSYRNS</sequence>
<keyword evidence="10" id="KW-1185">Reference proteome</keyword>
<proteinExistence type="inferred from homology"/>
<dbReference type="EMBL" id="NEDP02076749">
    <property type="protein sequence ID" value="OWF34840.1"/>
    <property type="molecule type" value="Genomic_DNA"/>
</dbReference>
<evidence type="ECO:0000256" key="4">
    <source>
        <dbReference type="ARBA" id="ARBA00020522"/>
    </source>
</evidence>
<comment type="similarity">
    <text evidence="3">Belongs to the BRX1 family.</text>
</comment>
<dbReference type="STRING" id="6573.A0A210PEC9"/>
<dbReference type="PANTHER" id="PTHR13634">
    <property type="entry name" value="RIBOSOME BIOGENESIS PROTEIN BRIX"/>
    <property type="match status" value="1"/>
</dbReference>
<evidence type="ECO:0000256" key="7">
    <source>
        <dbReference type="SAM" id="MobiDB-lite"/>
    </source>
</evidence>
<dbReference type="OrthoDB" id="1638493at2759"/>
<dbReference type="PROSITE" id="PS50833">
    <property type="entry name" value="BRIX"/>
    <property type="match status" value="1"/>
</dbReference>
<evidence type="ECO:0000256" key="3">
    <source>
        <dbReference type="ARBA" id="ARBA00006369"/>
    </source>
</evidence>
<feature type="domain" description="Brix" evidence="8">
    <location>
        <begin position="47"/>
        <end position="236"/>
    </location>
</feature>
<keyword evidence="5" id="KW-0690">Ribosome biogenesis</keyword>
<protein>
    <recommendedName>
        <fullName evidence="4">Ribosome biogenesis protein BRX1 homolog</fullName>
    </recommendedName>
</protein>
<accession>A0A210PEC9</accession>
<dbReference type="AlphaFoldDB" id="A0A210PEC9"/>
<evidence type="ECO:0000256" key="6">
    <source>
        <dbReference type="ARBA" id="ARBA00023242"/>
    </source>
</evidence>
<gene>
    <name evidence="9" type="ORF">KP79_PYT08529</name>
</gene>
<evidence type="ECO:0000256" key="2">
    <source>
        <dbReference type="ARBA" id="ARBA00004604"/>
    </source>
</evidence>
<evidence type="ECO:0000256" key="5">
    <source>
        <dbReference type="ARBA" id="ARBA00022517"/>
    </source>
</evidence>
<feature type="compositionally biased region" description="Polar residues" evidence="7">
    <location>
        <begin position="303"/>
        <end position="312"/>
    </location>
</feature>
<dbReference type="InterPro" id="IPR007109">
    <property type="entry name" value="Brix"/>
</dbReference>
<dbReference type="SUPFAM" id="SSF52954">
    <property type="entry name" value="Class II aaRS ABD-related"/>
    <property type="match status" value="1"/>
</dbReference>
<reference evidence="9 10" key="1">
    <citation type="journal article" date="2017" name="Nat. Ecol. Evol.">
        <title>Scallop genome provides insights into evolution of bilaterian karyotype and development.</title>
        <authorList>
            <person name="Wang S."/>
            <person name="Zhang J."/>
            <person name="Jiao W."/>
            <person name="Li J."/>
            <person name="Xun X."/>
            <person name="Sun Y."/>
            <person name="Guo X."/>
            <person name="Huan P."/>
            <person name="Dong B."/>
            <person name="Zhang L."/>
            <person name="Hu X."/>
            <person name="Sun X."/>
            <person name="Wang J."/>
            <person name="Zhao C."/>
            <person name="Wang Y."/>
            <person name="Wang D."/>
            <person name="Huang X."/>
            <person name="Wang R."/>
            <person name="Lv J."/>
            <person name="Li Y."/>
            <person name="Zhang Z."/>
            <person name="Liu B."/>
            <person name="Lu W."/>
            <person name="Hui Y."/>
            <person name="Liang J."/>
            <person name="Zhou Z."/>
            <person name="Hou R."/>
            <person name="Li X."/>
            <person name="Liu Y."/>
            <person name="Li H."/>
            <person name="Ning X."/>
            <person name="Lin Y."/>
            <person name="Zhao L."/>
            <person name="Xing Q."/>
            <person name="Dou J."/>
            <person name="Li Y."/>
            <person name="Mao J."/>
            <person name="Guo H."/>
            <person name="Dou H."/>
            <person name="Li T."/>
            <person name="Mu C."/>
            <person name="Jiang W."/>
            <person name="Fu Q."/>
            <person name="Fu X."/>
            <person name="Miao Y."/>
            <person name="Liu J."/>
            <person name="Yu Q."/>
            <person name="Li R."/>
            <person name="Liao H."/>
            <person name="Li X."/>
            <person name="Kong Y."/>
            <person name="Jiang Z."/>
            <person name="Chourrout D."/>
            <person name="Li R."/>
            <person name="Bao Z."/>
        </authorList>
    </citation>
    <scope>NUCLEOTIDE SEQUENCE [LARGE SCALE GENOMIC DNA]</scope>
    <source>
        <strain evidence="9 10">PY_sf001</strain>
    </source>
</reference>
<feature type="region of interest" description="Disordered" evidence="7">
    <location>
        <begin position="271"/>
        <end position="312"/>
    </location>
</feature>
<comment type="caution">
    <text evidence="9">The sequence shown here is derived from an EMBL/GenBank/DDBJ whole genome shotgun (WGS) entry which is preliminary data.</text>
</comment>
<dbReference type="GO" id="GO:0006364">
    <property type="term" value="P:rRNA processing"/>
    <property type="evidence" value="ECO:0007669"/>
    <property type="project" value="InterPro"/>
</dbReference>
<comment type="function">
    <text evidence="1">Required for biogenesis of the 60S ribosomal subunit.</text>
</comment>
<evidence type="ECO:0000313" key="10">
    <source>
        <dbReference type="Proteomes" id="UP000242188"/>
    </source>
</evidence>
<dbReference type="GO" id="GO:0000027">
    <property type="term" value="P:ribosomal large subunit assembly"/>
    <property type="evidence" value="ECO:0007669"/>
    <property type="project" value="TreeGrafter"/>
</dbReference>
<comment type="subcellular location">
    <subcellularLocation>
        <location evidence="2">Nucleus</location>
        <location evidence="2">Nucleolus</location>
    </subcellularLocation>
</comment>
<evidence type="ECO:0000313" key="9">
    <source>
        <dbReference type="EMBL" id="OWF34840.1"/>
    </source>
</evidence>
<name>A0A210PEC9_MIZYE</name>
<dbReference type="InterPro" id="IPR026532">
    <property type="entry name" value="BRX1"/>
</dbReference>
<dbReference type="PANTHER" id="PTHR13634:SF0">
    <property type="entry name" value="RIBOSOME BIOGENESIS PROTEIN BRX1 HOMOLOG"/>
    <property type="match status" value="1"/>
</dbReference>
<evidence type="ECO:0000256" key="1">
    <source>
        <dbReference type="ARBA" id="ARBA00003439"/>
    </source>
</evidence>
<feature type="compositionally biased region" description="Basic and acidic residues" evidence="7">
    <location>
        <begin position="272"/>
        <end position="288"/>
    </location>
</feature>
<dbReference type="Pfam" id="PF04427">
    <property type="entry name" value="Brix"/>
    <property type="match status" value="1"/>
</dbReference>
<dbReference type="Proteomes" id="UP000242188">
    <property type="component" value="Unassembled WGS sequence"/>
</dbReference>